<dbReference type="Proteomes" id="UP000283509">
    <property type="component" value="Unassembled WGS sequence"/>
</dbReference>
<dbReference type="GO" id="GO:0071944">
    <property type="term" value="C:cell periphery"/>
    <property type="evidence" value="ECO:0007669"/>
    <property type="project" value="TreeGrafter"/>
</dbReference>
<reference evidence="2 3" key="2">
    <citation type="submission" date="2019-01" db="EMBL/GenBank/DDBJ databases">
        <title>The decoding of complex shrimp genome reveals the adaptation for benthos swimmer, frequently molting mechanism and breeding impact on genome.</title>
        <authorList>
            <person name="Sun Y."/>
            <person name="Gao Y."/>
            <person name="Yu Y."/>
        </authorList>
    </citation>
    <scope>NUCLEOTIDE SEQUENCE [LARGE SCALE GENOMIC DNA]</scope>
    <source>
        <tissue evidence="2">Muscle</tissue>
    </source>
</reference>
<evidence type="ECO:0000313" key="3">
    <source>
        <dbReference type="Proteomes" id="UP000283509"/>
    </source>
</evidence>
<name>A0A3R7M9Q2_PENVA</name>
<feature type="region of interest" description="Disordered" evidence="1">
    <location>
        <begin position="478"/>
        <end position="556"/>
    </location>
</feature>
<evidence type="ECO:0000256" key="1">
    <source>
        <dbReference type="SAM" id="MobiDB-lite"/>
    </source>
</evidence>
<keyword evidence="3" id="KW-1185">Reference proteome</keyword>
<comment type="caution">
    <text evidence="2">The sequence shown here is derived from an EMBL/GenBank/DDBJ whole genome shotgun (WGS) entry which is preliminary data.</text>
</comment>
<gene>
    <name evidence="2" type="ORF">C7M84_010800</name>
</gene>
<feature type="compositionally biased region" description="Basic residues" evidence="1">
    <location>
        <begin position="194"/>
        <end position="203"/>
    </location>
</feature>
<feature type="compositionally biased region" description="Basic residues" evidence="1">
    <location>
        <begin position="211"/>
        <end position="230"/>
    </location>
</feature>
<dbReference type="PANTHER" id="PTHR16311">
    <property type="entry name" value="THROMBOSPONDIN TYPE I DOMAIN-CONTAINING 1"/>
    <property type="match status" value="1"/>
</dbReference>
<proteinExistence type="predicted"/>
<accession>A0A3R7M9Q2</accession>
<dbReference type="OrthoDB" id="6343880at2759"/>
<feature type="compositionally biased region" description="Basic and acidic residues" evidence="1">
    <location>
        <begin position="237"/>
        <end position="250"/>
    </location>
</feature>
<organism evidence="2 3">
    <name type="scientific">Penaeus vannamei</name>
    <name type="common">Whiteleg shrimp</name>
    <name type="synonym">Litopenaeus vannamei</name>
    <dbReference type="NCBI Taxonomy" id="6689"/>
    <lineage>
        <taxon>Eukaryota</taxon>
        <taxon>Metazoa</taxon>
        <taxon>Ecdysozoa</taxon>
        <taxon>Arthropoda</taxon>
        <taxon>Crustacea</taxon>
        <taxon>Multicrustacea</taxon>
        <taxon>Malacostraca</taxon>
        <taxon>Eumalacostraca</taxon>
        <taxon>Eucarida</taxon>
        <taxon>Decapoda</taxon>
        <taxon>Dendrobranchiata</taxon>
        <taxon>Penaeoidea</taxon>
        <taxon>Penaeidae</taxon>
        <taxon>Penaeus</taxon>
    </lineage>
</organism>
<dbReference type="InterPro" id="IPR038877">
    <property type="entry name" value="THSD1"/>
</dbReference>
<protein>
    <submittedName>
        <fullName evidence="2">Uncharacterized protein</fullName>
    </submittedName>
</protein>
<feature type="compositionally biased region" description="Polar residues" evidence="1">
    <location>
        <begin position="478"/>
        <end position="490"/>
    </location>
</feature>
<dbReference type="PANTHER" id="PTHR16311:SF3">
    <property type="entry name" value="THROMBOSPONDIN TYPE-1 DOMAIN-CONTAINING PROTEIN 1"/>
    <property type="match status" value="1"/>
</dbReference>
<reference evidence="2 3" key="1">
    <citation type="submission" date="2018-04" db="EMBL/GenBank/DDBJ databases">
        <authorList>
            <person name="Zhang X."/>
            <person name="Yuan J."/>
            <person name="Li F."/>
            <person name="Xiang J."/>
        </authorList>
    </citation>
    <scope>NUCLEOTIDE SEQUENCE [LARGE SCALE GENOMIC DNA]</scope>
    <source>
        <tissue evidence="2">Muscle</tissue>
    </source>
</reference>
<dbReference type="EMBL" id="QCYY01002372">
    <property type="protein sequence ID" value="ROT70904.1"/>
    <property type="molecule type" value="Genomic_DNA"/>
</dbReference>
<feature type="region of interest" description="Disordered" evidence="1">
    <location>
        <begin position="158"/>
        <end position="256"/>
    </location>
</feature>
<sequence>MTKSLTIFPLRNRTDAPLYTWDFENSTALLGNGTPEASSSSADDPLTLSLFAKGYRRAIKTYRVAENVANLSFVFPCGLVVQGGIHFFRLARGDAVLAESGEVDVAWPRVVMQVPRRLETYHSPVDVEFGFTRNICLPQSPVHFKVWVDLLYHGVPVAGPDLNPQPTTATPPGSGRRGKHRGGWTPLDDDRLRRALRKARNRTSAHDRKEGKSRRKFTWRMKKQRRRKNRLAGVARPDARQGETQDRDGGEEGEAEEALARVKRMMGAQPPRGTLVSSGARAGSSAWGGRAMRLERILLPALYARGSHRVSFLCDSIGPAGLYSVRLITNVSSSPVIASSEWFTVVWSDLFNLFIRASSITPCKVALGVTVSHPACIGEFDKVRVFARVRANVTSADPPTVDRYLLERRVIPFKSSVVFPCSVFELEATDFCFVYVNTAKNKAVSEVQRKCIPTYRPNGIIITIFIVVYRLRLGISPGPNQHPGQSTLGVQQKPGDRARLAPPPVALGSPRDPRPPPLALGSPVAHGSPPDSAPPVTLASLRDSPPPPVALGFPVAHGSSVTRPLVALGSLRDSPPRGSRLPT</sequence>
<evidence type="ECO:0000313" key="2">
    <source>
        <dbReference type="EMBL" id="ROT70904.1"/>
    </source>
</evidence>
<dbReference type="AlphaFoldDB" id="A0A3R7M9Q2"/>